<sequence length="176" mass="20827">MNIELLKNIEIFINKLSLTPYTKERLRLLLEKYEYCSKNKLNHYSYKIEKINNNEFNKHLIGFLDGDGILRSGQRVGHKKGLFRFAPNMGLDVIIYDLNYLKLIKIMLLLPEDKKIYISDKKATLLLSSEEELGLLMKILDNNQSFISQKRVRDYKLLKKLLEYLDLTKLEKKDII</sequence>
<proteinExistence type="predicted"/>
<organism evidence="1 2">
    <name type="scientific">Pichia membranifaciens</name>
    <dbReference type="NCBI Taxonomy" id="4926"/>
    <lineage>
        <taxon>Eukaryota</taxon>
        <taxon>Fungi</taxon>
        <taxon>Dikarya</taxon>
        <taxon>Ascomycota</taxon>
        <taxon>Saccharomycotina</taxon>
        <taxon>Pichiomycetes</taxon>
        <taxon>Pichiales</taxon>
        <taxon>Pichiaceae</taxon>
        <taxon>Pichia</taxon>
    </lineage>
</organism>
<evidence type="ECO:0000313" key="2">
    <source>
        <dbReference type="Proteomes" id="UP000186136"/>
    </source>
</evidence>
<dbReference type="SUPFAM" id="SSF55608">
    <property type="entry name" value="Homing endonucleases"/>
    <property type="match status" value="1"/>
</dbReference>
<accession>A0A1Q2YMC3</accession>
<comment type="caution">
    <text evidence="1">The sequence shown here is derived from an EMBL/GenBank/DDBJ whole genome shotgun (WGS) entry which is preliminary data.</text>
</comment>
<dbReference type="Proteomes" id="UP000186136">
    <property type="component" value="Unassembled WGS sequence"/>
</dbReference>
<protein>
    <recommendedName>
        <fullName evidence="3">Homing endonuclease LAGLIDADG domain-containing protein</fullName>
    </recommendedName>
</protein>
<evidence type="ECO:0008006" key="3">
    <source>
        <dbReference type="Google" id="ProtNLM"/>
    </source>
</evidence>
<keyword evidence="2" id="KW-1185">Reference proteome</keyword>
<dbReference type="Gene3D" id="3.10.28.10">
    <property type="entry name" value="Homing endonucleases"/>
    <property type="match status" value="1"/>
</dbReference>
<name>A0A1Q2YMC3_9ASCO</name>
<dbReference type="EMBL" id="BDGI01000268">
    <property type="protein sequence ID" value="GAV30698.1"/>
    <property type="molecule type" value="Genomic_DNA"/>
</dbReference>
<dbReference type="InterPro" id="IPR027434">
    <property type="entry name" value="Homing_endonucl"/>
</dbReference>
<reference evidence="1 2" key="1">
    <citation type="submission" date="2016-08" db="EMBL/GenBank/DDBJ databases">
        <title>Whole genome shotgun sequence of Pichia membranifaciens KS47-1.</title>
        <authorList>
            <person name="Konishi M."/>
            <person name="Ishida M."/>
            <person name="Arakawa T."/>
            <person name="Kato Y."/>
            <person name="Horiuchi J."/>
        </authorList>
    </citation>
    <scope>NUCLEOTIDE SEQUENCE [LARGE SCALE GENOMIC DNA]</scope>
    <source>
        <strain evidence="1 2">KS47-1</strain>
    </source>
</reference>
<evidence type="ECO:0000313" key="1">
    <source>
        <dbReference type="EMBL" id="GAV30698.1"/>
    </source>
</evidence>
<dbReference type="AlphaFoldDB" id="A0A1Q2YMC3"/>
<dbReference type="OrthoDB" id="10541897at2759"/>
<gene>
    <name evidence="1" type="ORF">PMKS-004217</name>
</gene>